<protein>
    <submittedName>
        <fullName evidence="3">Uncharacterized protein</fullName>
    </submittedName>
</protein>
<feature type="compositionally biased region" description="Basic residues" evidence="1">
    <location>
        <begin position="1"/>
        <end position="10"/>
    </location>
</feature>
<name>A0AAD6THU5_9AGAR</name>
<organism evidence="3 4">
    <name type="scientific">Mycena alexandri</name>
    <dbReference type="NCBI Taxonomy" id="1745969"/>
    <lineage>
        <taxon>Eukaryota</taxon>
        <taxon>Fungi</taxon>
        <taxon>Dikarya</taxon>
        <taxon>Basidiomycota</taxon>
        <taxon>Agaricomycotina</taxon>
        <taxon>Agaricomycetes</taxon>
        <taxon>Agaricomycetidae</taxon>
        <taxon>Agaricales</taxon>
        <taxon>Marasmiineae</taxon>
        <taxon>Mycenaceae</taxon>
        <taxon>Mycena</taxon>
    </lineage>
</organism>
<keyword evidence="4" id="KW-1185">Reference proteome</keyword>
<keyword evidence="2" id="KW-0812">Transmembrane</keyword>
<reference evidence="3" key="1">
    <citation type="submission" date="2023-03" db="EMBL/GenBank/DDBJ databases">
        <title>Massive genome expansion in bonnet fungi (Mycena s.s.) driven by repeated elements and novel gene families across ecological guilds.</title>
        <authorList>
            <consortium name="Lawrence Berkeley National Laboratory"/>
            <person name="Harder C.B."/>
            <person name="Miyauchi S."/>
            <person name="Viragh M."/>
            <person name="Kuo A."/>
            <person name="Thoen E."/>
            <person name="Andreopoulos B."/>
            <person name="Lu D."/>
            <person name="Skrede I."/>
            <person name="Drula E."/>
            <person name="Henrissat B."/>
            <person name="Morin E."/>
            <person name="Kohler A."/>
            <person name="Barry K."/>
            <person name="LaButti K."/>
            <person name="Morin E."/>
            <person name="Salamov A."/>
            <person name="Lipzen A."/>
            <person name="Mereny Z."/>
            <person name="Hegedus B."/>
            <person name="Baldrian P."/>
            <person name="Stursova M."/>
            <person name="Weitz H."/>
            <person name="Taylor A."/>
            <person name="Grigoriev I.V."/>
            <person name="Nagy L.G."/>
            <person name="Martin F."/>
            <person name="Kauserud H."/>
        </authorList>
    </citation>
    <scope>NUCLEOTIDE SEQUENCE</scope>
    <source>
        <strain evidence="3">CBHHK200</strain>
    </source>
</reference>
<gene>
    <name evidence="3" type="ORF">C8F04DRAFT_1023838</name>
</gene>
<feature type="region of interest" description="Disordered" evidence="1">
    <location>
        <begin position="429"/>
        <end position="482"/>
    </location>
</feature>
<feature type="region of interest" description="Disordered" evidence="1">
    <location>
        <begin position="1"/>
        <end position="117"/>
    </location>
</feature>
<feature type="compositionally biased region" description="Basic and acidic residues" evidence="1">
    <location>
        <begin position="57"/>
        <end position="70"/>
    </location>
</feature>
<feature type="region of interest" description="Disordered" evidence="1">
    <location>
        <begin position="566"/>
        <end position="595"/>
    </location>
</feature>
<feature type="compositionally biased region" description="Low complexity" evidence="1">
    <location>
        <begin position="139"/>
        <end position="149"/>
    </location>
</feature>
<feature type="region of interest" description="Disordered" evidence="1">
    <location>
        <begin position="139"/>
        <end position="160"/>
    </location>
</feature>
<feature type="compositionally biased region" description="Basic and acidic residues" evidence="1">
    <location>
        <begin position="443"/>
        <end position="461"/>
    </location>
</feature>
<feature type="region of interest" description="Disordered" evidence="1">
    <location>
        <begin position="252"/>
        <end position="271"/>
    </location>
</feature>
<dbReference type="EMBL" id="JARJCM010000002">
    <property type="protein sequence ID" value="KAJ7046879.1"/>
    <property type="molecule type" value="Genomic_DNA"/>
</dbReference>
<sequence>MAPARKYTRSRRSELLAPRSPTPSLPLHPNRIARNRKSTPTPTPLTREQIDYLVAKASEKTQQQKDDHEAWTAVPNPIPDTGIHPTAVYRVKPLSSVSSSPSVPSSPNVSPSQSFSTAASPLPFLPPVLTLASTKPTTTPALLAPTTTAKNQNVSAPSPPHRLPTPAVVSLIAIAGTCLLLALFILMKLCRRPTPRPRPVPSRPILDDPFPEDDSFQTKLEDSPVFGGKERLSERPGNSGLWAWTQYPTPATTTVAPSTDSTAPLARSGTQGKMSYAGRNEKSNHFTDTPHVPLSTQTPANSPYPAPMQQVQTALARAANRISTASASMYPGTPSSNQNYGLVTSFTADGYPVMERVNPKVLQRSRSSTLGERNHRERPQSRVNRYSTGFAYDGAEVASPPLTVRSPTTPAVPMMPGRTRIKSSYYALPRTSTMPPSQSTKANLRENAHQKSESRTERDPRGVASALGFGSPATVYPTSPQPTLYPDDSLSMVEAKRLQKPVLKKPVPSNRTSRVFGRGDEQGLVPASPTVDATAALGNLMLMDFGAAGESAMSLNLASASSATIAPKRMTRSDDKPPRVPSPPPLPSLTQMALEHANPEAYADYRSPTYSIYGLYEADRKSRAGS</sequence>
<feature type="region of interest" description="Disordered" evidence="1">
    <location>
        <begin position="193"/>
        <end position="241"/>
    </location>
</feature>
<feature type="compositionally biased region" description="Low complexity" evidence="1">
    <location>
        <begin position="93"/>
        <end position="116"/>
    </location>
</feature>
<evidence type="ECO:0000256" key="2">
    <source>
        <dbReference type="SAM" id="Phobius"/>
    </source>
</evidence>
<evidence type="ECO:0000313" key="4">
    <source>
        <dbReference type="Proteomes" id="UP001218188"/>
    </source>
</evidence>
<evidence type="ECO:0000256" key="1">
    <source>
        <dbReference type="SAM" id="MobiDB-lite"/>
    </source>
</evidence>
<keyword evidence="2" id="KW-0472">Membrane</keyword>
<feature type="region of interest" description="Disordered" evidence="1">
    <location>
        <begin position="365"/>
        <end position="385"/>
    </location>
</feature>
<comment type="caution">
    <text evidence="3">The sequence shown here is derived from an EMBL/GenBank/DDBJ whole genome shotgun (WGS) entry which is preliminary data.</text>
</comment>
<dbReference type="Proteomes" id="UP001218188">
    <property type="component" value="Unassembled WGS sequence"/>
</dbReference>
<keyword evidence="2" id="KW-1133">Transmembrane helix</keyword>
<feature type="compositionally biased region" description="Low complexity" evidence="1">
    <location>
        <begin position="252"/>
        <end position="264"/>
    </location>
</feature>
<accession>A0AAD6THU5</accession>
<dbReference type="AlphaFoldDB" id="A0AAD6THU5"/>
<evidence type="ECO:0000313" key="3">
    <source>
        <dbReference type="EMBL" id="KAJ7046879.1"/>
    </source>
</evidence>
<feature type="transmembrane region" description="Helical" evidence="2">
    <location>
        <begin position="167"/>
        <end position="186"/>
    </location>
</feature>
<proteinExistence type="predicted"/>
<feature type="compositionally biased region" description="Polar residues" evidence="1">
    <location>
        <begin position="430"/>
        <end position="442"/>
    </location>
</feature>